<evidence type="ECO:0000313" key="5">
    <source>
        <dbReference type="EMBL" id="AQS52368.1"/>
    </source>
</evidence>
<dbReference type="InterPro" id="IPR035418">
    <property type="entry name" value="AraC-bd_2"/>
</dbReference>
<organism evidence="5 6">
    <name type="scientific">Paenalcaligenes hominis</name>
    <dbReference type="NCBI Taxonomy" id="643674"/>
    <lineage>
        <taxon>Bacteria</taxon>
        <taxon>Pseudomonadati</taxon>
        <taxon>Pseudomonadota</taxon>
        <taxon>Betaproteobacteria</taxon>
        <taxon>Burkholderiales</taxon>
        <taxon>Alcaligenaceae</taxon>
        <taxon>Paenalcaligenes</taxon>
    </lineage>
</organism>
<keyword evidence="3" id="KW-0804">Transcription</keyword>
<reference evidence="5 6" key="1">
    <citation type="submission" date="2017-01" db="EMBL/GenBank/DDBJ databases">
        <title>Complete Genome Sequence of Paenalcaligenes hominis, Isolated from a paraplegic Patient with neurogenic bladder.</title>
        <authorList>
            <person name="Mukhopadhyay R."/>
            <person name="Joaquin J."/>
            <person name="Hogue R."/>
            <person name="Kilaru A."/>
            <person name="Jospin G."/>
            <person name="Mars K."/>
            <person name="Eisen J.A."/>
            <person name="Chaturvedi V."/>
        </authorList>
    </citation>
    <scope>NUCLEOTIDE SEQUENCE [LARGE SCALE GENOMIC DNA]</scope>
    <source>
        <strain evidence="5 6">15S00501</strain>
    </source>
</reference>
<dbReference type="PROSITE" id="PS00041">
    <property type="entry name" value="HTH_ARAC_FAMILY_1"/>
    <property type="match status" value="1"/>
</dbReference>
<dbReference type="Proteomes" id="UP000189369">
    <property type="component" value="Chromosome"/>
</dbReference>
<dbReference type="PANTHER" id="PTHR46796:SF12">
    <property type="entry name" value="HTH-TYPE DNA-BINDING TRANSCRIPTIONAL ACTIVATOR EUTR"/>
    <property type="match status" value="1"/>
</dbReference>
<keyword evidence="1" id="KW-0805">Transcription regulation</keyword>
<accession>A0A1U9K2W0</accession>
<dbReference type="InterPro" id="IPR018062">
    <property type="entry name" value="HTH_AraC-typ_CS"/>
</dbReference>
<dbReference type="STRING" id="643674.PAEH1_09305"/>
<dbReference type="Pfam" id="PF12833">
    <property type="entry name" value="HTH_18"/>
    <property type="match status" value="1"/>
</dbReference>
<dbReference type="PROSITE" id="PS01124">
    <property type="entry name" value="HTH_ARAC_FAMILY_2"/>
    <property type="match status" value="1"/>
</dbReference>
<dbReference type="GO" id="GO:0043565">
    <property type="term" value="F:sequence-specific DNA binding"/>
    <property type="evidence" value="ECO:0007669"/>
    <property type="project" value="InterPro"/>
</dbReference>
<dbReference type="AlphaFoldDB" id="A0A1U9K2W0"/>
<feature type="domain" description="HTH araC/xylS-type" evidence="4">
    <location>
        <begin position="218"/>
        <end position="317"/>
    </location>
</feature>
<name>A0A1U9K2W0_9BURK</name>
<protein>
    <submittedName>
        <fullName evidence="5">Transcriptional regulator</fullName>
    </submittedName>
</protein>
<dbReference type="InterPro" id="IPR050204">
    <property type="entry name" value="AraC_XylS_family_regulators"/>
</dbReference>
<dbReference type="GO" id="GO:0003700">
    <property type="term" value="F:DNA-binding transcription factor activity"/>
    <property type="evidence" value="ECO:0007669"/>
    <property type="project" value="InterPro"/>
</dbReference>
<dbReference type="SUPFAM" id="SSF46689">
    <property type="entry name" value="Homeodomain-like"/>
    <property type="match status" value="2"/>
</dbReference>
<evidence type="ECO:0000256" key="3">
    <source>
        <dbReference type="ARBA" id="ARBA00023163"/>
    </source>
</evidence>
<dbReference type="PANTHER" id="PTHR46796">
    <property type="entry name" value="HTH-TYPE TRANSCRIPTIONAL ACTIVATOR RHAS-RELATED"/>
    <property type="match status" value="1"/>
</dbReference>
<dbReference type="Pfam" id="PF14525">
    <property type="entry name" value="AraC_binding_2"/>
    <property type="match status" value="1"/>
</dbReference>
<evidence type="ECO:0000313" key="6">
    <source>
        <dbReference type="Proteomes" id="UP000189369"/>
    </source>
</evidence>
<gene>
    <name evidence="5" type="ORF">PAEH1_09305</name>
</gene>
<dbReference type="InterPro" id="IPR018060">
    <property type="entry name" value="HTH_AraC"/>
</dbReference>
<dbReference type="InterPro" id="IPR009057">
    <property type="entry name" value="Homeodomain-like_sf"/>
</dbReference>
<keyword evidence="2" id="KW-0238">DNA-binding</keyword>
<dbReference type="EMBL" id="CP019697">
    <property type="protein sequence ID" value="AQS52368.1"/>
    <property type="molecule type" value="Genomic_DNA"/>
</dbReference>
<evidence type="ECO:0000256" key="1">
    <source>
        <dbReference type="ARBA" id="ARBA00023015"/>
    </source>
</evidence>
<proteinExistence type="predicted"/>
<dbReference type="OrthoDB" id="185346at2"/>
<sequence length="322" mass="36824">MTSLSPWQKFVSTDVDLVQSSVGTLIKPHRLTLKNTTQPLRTRLRFVQLGQIGVMRLGYGADVRIQPEQLAGFYLIQLPQYGEATVRCGNEQVDSSPQVATVLNPNVDIDMVWRANNEQLMLKIDRALVEQVAPHFEQPNWSPSLKFPLRFQAHQHMSWRLMMRHVVDCARHSESVLSSPLVMAQLEQLVVTTFLDVHPPLDSSVPRRSDHVMPRSIRLVEQYLHAHADQPIRLEELAALAQISVRSLHAGFQQYCGISPMQYLRQIRLERVRHELCQPGSGSVTQVALRWGFMHLGRFSAEYKRRFGESPSQTQHRVRTAS</sequence>
<dbReference type="SMART" id="SM00342">
    <property type="entry name" value="HTH_ARAC"/>
    <property type="match status" value="1"/>
</dbReference>
<dbReference type="KEGG" id="phn:PAEH1_09305"/>
<evidence type="ECO:0000259" key="4">
    <source>
        <dbReference type="PROSITE" id="PS01124"/>
    </source>
</evidence>
<evidence type="ECO:0000256" key="2">
    <source>
        <dbReference type="ARBA" id="ARBA00023125"/>
    </source>
</evidence>
<dbReference type="Gene3D" id="1.10.10.60">
    <property type="entry name" value="Homeodomain-like"/>
    <property type="match status" value="1"/>
</dbReference>